<evidence type="ECO:0000256" key="10">
    <source>
        <dbReference type="ARBA" id="ARBA00023224"/>
    </source>
</evidence>
<evidence type="ECO:0000256" key="2">
    <source>
        <dbReference type="ARBA" id="ARBA00022475"/>
    </source>
</evidence>
<name>A0A8S4AC36_9TELE</name>
<keyword evidence="6" id="KW-0297">G-protein coupled receptor</keyword>
<evidence type="ECO:0000256" key="8">
    <source>
        <dbReference type="ARBA" id="ARBA00023170"/>
    </source>
</evidence>
<evidence type="ECO:0000256" key="3">
    <source>
        <dbReference type="ARBA" id="ARBA00022692"/>
    </source>
</evidence>
<dbReference type="OrthoDB" id="5984008at2759"/>
<dbReference type="GO" id="GO:0004930">
    <property type="term" value="F:G protein-coupled receptor activity"/>
    <property type="evidence" value="ECO:0007669"/>
    <property type="project" value="UniProtKB-KW"/>
</dbReference>
<keyword evidence="9" id="KW-0325">Glycoprotein</keyword>
<feature type="transmembrane region" description="Helical" evidence="11">
    <location>
        <begin position="548"/>
        <end position="568"/>
    </location>
</feature>
<dbReference type="Gene3D" id="3.40.50.2300">
    <property type="match status" value="2"/>
</dbReference>
<evidence type="ECO:0000256" key="4">
    <source>
        <dbReference type="ARBA" id="ARBA00022729"/>
    </source>
</evidence>
<comment type="subcellular location">
    <subcellularLocation>
        <location evidence="1">Cell membrane</location>
        <topology evidence="1">Multi-pass membrane protein</topology>
    </subcellularLocation>
</comment>
<dbReference type="Pfam" id="PF01094">
    <property type="entry name" value="ANF_receptor"/>
    <property type="match status" value="1"/>
</dbReference>
<keyword evidence="8" id="KW-0675">Receptor</keyword>
<dbReference type="GO" id="GO:0005886">
    <property type="term" value="C:plasma membrane"/>
    <property type="evidence" value="ECO:0007669"/>
    <property type="project" value="UniProtKB-SubCell"/>
</dbReference>
<feature type="domain" description="G-protein coupled receptors family 3 profile" evidence="12">
    <location>
        <begin position="511"/>
        <end position="771"/>
    </location>
</feature>
<accession>A0A8S4AC36</accession>
<keyword evidence="10" id="KW-0807">Transducer</keyword>
<evidence type="ECO:0000256" key="1">
    <source>
        <dbReference type="ARBA" id="ARBA00004651"/>
    </source>
</evidence>
<dbReference type="InterPro" id="IPR001828">
    <property type="entry name" value="ANF_lig-bd_rcpt"/>
</dbReference>
<keyword evidence="7 11" id="KW-0472">Membrane</keyword>
<evidence type="ECO:0000256" key="7">
    <source>
        <dbReference type="ARBA" id="ARBA00023136"/>
    </source>
</evidence>
<dbReference type="PANTHER" id="PTHR24061:SF506">
    <property type="entry name" value="G-PROTEIN COUPLED RECEPTOR FAMILY C GROUP 6 MEMBER A-LIKE PRECURSOR"/>
    <property type="match status" value="1"/>
</dbReference>
<feature type="transmembrane region" description="Helical" evidence="11">
    <location>
        <begin position="580"/>
        <end position="603"/>
    </location>
</feature>
<keyword evidence="2" id="KW-1003">Cell membrane</keyword>
<dbReference type="SUPFAM" id="SSF53822">
    <property type="entry name" value="Periplasmic binding protein-like I"/>
    <property type="match status" value="1"/>
</dbReference>
<dbReference type="InterPro" id="IPR000068">
    <property type="entry name" value="GPCR_3_Ca_sens_rcpt-rel"/>
</dbReference>
<dbReference type="Pfam" id="PF00003">
    <property type="entry name" value="7tm_3"/>
    <property type="match status" value="1"/>
</dbReference>
<proteinExistence type="predicted"/>
<evidence type="ECO:0000259" key="12">
    <source>
        <dbReference type="PROSITE" id="PS50259"/>
    </source>
</evidence>
<evidence type="ECO:0000256" key="6">
    <source>
        <dbReference type="ARBA" id="ARBA00023040"/>
    </source>
</evidence>
<dbReference type="Proteomes" id="UP000677803">
    <property type="component" value="Unassembled WGS sequence"/>
</dbReference>
<dbReference type="PANTHER" id="PTHR24061">
    <property type="entry name" value="CALCIUM-SENSING RECEPTOR-RELATED"/>
    <property type="match status" value="1"/>
</dbReference>
<keyword evidence="3 11" id="KW-0812">Transmembrane</keyword>
<dbReference type="InterPro" id="IPR028082">
    <property type="entry name" value="Peripla_BP_I"/>
</dbReference>
<feature type="transmembrane region" description="Helical" evidence="11">
    <location>
        <begin position="624"/>
        <end position="647"/>
    </location>
</feature>
<keyword evidence="14" id="KW-1185">Reference proteome</keyword>
<dbReference type="PROSITE" id="PS50259">
    <property type="entry name" value="G_PROTEIN_RECEP_F3_4"/>
    <property type="match status" value="1"/>
</dbReference>
<evidence type="ECO:0000313" key="14">
    <source>
        <dbReference type="Proteomes" id="UP000677803"/>
    </source>
</evidence>
<feature type="transmembrane region" description="Helical" evidence="11">
    <location>
        <begin position="513"/>
        <end position="536"/>
    </location>
</feature>
<evidence type="ECO:0000256" key="5">
    <source>
        <dbReference type="ARBA" id="ARBA00022989"/>
    </source>
</evidence>
<reference evidence="13" key="1">
    <citation type="submission" date="2021-05" db="EMBL/GenBank/DDBJ databases">
        <authorList>
            <person name="Tigano A."/>
        </authorList>
    </citation>
    <scope>NUCLEOTIDE SEQUENCE</scope>
</reference>
<dbReference type="InterPro" id="IPR017978">
    <property type="entry name" value="GPCR_3_C"/>
</dbReference>
<protein>
    <submittedName>
        <fullName evidence="13">(Atlantic silverside) hypothetical protein</fullName>
    </submittedName>
</protein>
<dbReference type="InterPro" id="IPR038550">
    <property type="entry name" value="GPCR_3_9-Cys_sf"/>
</dbReference>
<dbReference type="InterPro" id="IPR000337">
    <property type="entry name" value="GPCR_3"/>
</dbReference>
<keyword evidence="5 11" id="KW-1133">Transmembrane helix</keyword>
<feature type="transmembrane region" description="Helical" evidence="11">
    <location>
        <begin position="699"/>
        <end position="721"/>
    </location>
</feature>
<evidence type="ECO:0000313" key="13">
    <source>
        <dbReference type="EMBL" id="CAG5866209.1"/>
    </source>
</evidence>
<feature type="transmembrane region" description="Helical" evidence="11">
    <location>
        <begin position="667"/>
        <end position="687"/>
    </location>
</feature>
<evidence type="ECO:0000256" key="11">
    <source>
        <dbReference type="SAM" id="Phobius"/>
    </source>
</evidence>
<dbReference type="Gene3D" id="2.10.50.30">
    <property type="entry name" value="GPCR, family 3, nine cysteines domain"/>
    <property type="match status" value="1"/>
</dbReference>
<organism evidence="13 14">
    <name type="scientific">Menidia menidia</name>
    <name type="common">Atlantic silverside</name>
    <dbReference type="NCBI Taxonomy" id="238744"/>
    <lineage>
        <taxon>Eukaryota</taxon>
        <taxon>Metazoa</taxon>
        <taxon>Chordata</taxon>
        <taxon>Craniata</taxon>
        <taxon>Vertebrata</taxon>
        <taxon>Euteleostomi</taxon>
        <taxon>Actinopterygii</taxon>
        <taxon>Neopterygii</taxon>
        <taxon>Teleostei</taxon>
        <taxon>Neoteleostei</taxon>
        <taxon>Acanthomorphata</taxon>
        <taxon>Ovalentaria</taxon>
        <taxon>Atherinomorphae</taxon>
        <taxon>Atheriniformes</taxon>
        <taxon>Atherinopsidae</taxon>
        <taxon>Menidiinae</taxon>
        <taxon>Menidia</taxon>
    </lineage>
</organism>
<comment type="caution">
    <text evidence="13">The sequence shown here is derived from an EMBL/GenBank/DDBJ whole genome shotgun (WGS) entry which is preliminary data.</text>
</comment>
<evidence type="ECO:0000256" key="9">
    <source>
        <dbReference type="ARBA" id="ARBA00023180"/>
    </source>
</evidence>
<feature type="transmembrane region" description="Helical" evidence="11">
    <location>
        <begin position="727"/>
        <end position="749"/>
    </location>
</feature>
<dbReference type="PRINTS" id="PR00248">
    <property type="entry name" value="GPCRMGR"/>
</dbReference>
<dbReference type="EMBL" id="CAJRST010002224">
    <property type="protein sequence ID" value="CAG5866209.1"/>
    <property type="molecule type" value="Genomic_DNA"/>
</dbReference>
<keyword evidence="4" id="KW-0732">Signal</keyword>
<dbReference type="AlphaFoldDB" id="A0A8S4AC36"/>
<dbReference type="FunFam" id="3.40.50.2300:FF:000016">
    <property type="entry name" value="Taste 1 receptor member 2"/>
    <property type="match status" value="1"/>
</dbReference>
<gene>
    <name evidence="13" type="ORF">MMEN_LOCUS2952</name>
</gene>
<sequence length="785" mass="88461">MPCCAQYSVQMFLRSQVMVHAIQEINRRTPRVLPGLTLGYDIYDTCGDVSYAIRAALELLEKEPDTQTCLLPSKFYSAMPEPRAKVVIGERYSEVSIAVARIFTLSSVPQISYASTSELLSKKFKFPTFLRTVSSDKFQTKGISTMIKSFNWKTVAIIGSDDEYGKYGSDSLDETLRGMQVCIEFVEILSGDFTRTNSKLPELKSKLEKSVAEAIILFTKDANVEVIMELAIERNLNRTWIASDTWSTSDRIFRLENIQRAGQVFGFIFKRNEVPGFKAHVTSMFDNGINAIIQNHMTRYPLCSDQSEEETARNCSGECLDPLCLASFIDQDESYSIYLAVQVVAEGLRQLLKCDSQRCERNTNFTTSELLEELKKVNFTVNNTQLYFNDGDPSLGYDIVYWNTSNKDVKIQTIGEYWPNGSIQLPEALLQRMNKVDVTRFNCSKTCNPGEMLKQTGTKCCTQCFRCAAKEFSPGNGTVCKKCGDNQHSPDVVRDRCLNNTDDFLQWWDPFSIILSCWAVCAIIVTIVFTVVFFHFRATPIVKAVGGYLCFLELVSLLSGFCLVFTFLGKPQTDSSCVGLPLFGMSFCVCISCILANLLQIWVGFKFDLEARSWVKRLNQPLAIVLVSSGIQLALSVSWLTVTPPVLTKNPEERTTLHQCDIVSEGFFFSVIAYDAFVAILCFLFAIKSKKLPDLYKNAELVTVAMVLFLIIWIIFLPLYVTLRGKYTPAIQCAAILISCSSILGCHLAPKCYIMIFRKELNNEKAITEYIRKHYAQKGIAVVRS</sequence>